<feature type="transmembrane region" description="Helical" evidence="1">
    <location>
        <begin position="112"/>
        <end position="133"/>
    </location>
</feature>
<dbReference type="EMBL" id="QKUF01000031">
    <property type="protein sequence ID" value="PZW22544.1"/>
    <property type="molecule type" value="Genomic_DNA"/>
</dbReference>
<dbReference type="RefSeq" id="WP_111325593.1">
    <property type="nucleotide sequence ID" value="NZ_BIFX01000001.1"/>
</dbReference>
<evidence type="ECO:0000256" key="1">
    <source>
        <dbReference type="SAM" id="Phobius"/>
    </source>
</evidence>
<dbReference type="PANTHER" id="PTHR39430:SF1">
    <property type="entry name" value="PROTEASE"/>
    <property type="match status" value="1"/>
</dbReference>
<dbReference type="GO" id="GO:0004175">
    <property type="term" value="F:endopeptidase activity"/>
    <property type="evidence" value="ECO:0007669"/>
    <property type="project" value="UniProtKB-ARBA"/>
</dbReference>
<reference evidence="3 4" key="1">
    <citation type="submission" date="2018-06" db="EMBL/GenBank/DDBJ databases">
        <title>Genomic Encyclopedia of Archaeal and Bacterial Type Strains, Phase II (KMG-II): from individual species to whole genera.</title>
        <authorList>
            <person name="Goeker M."/>
        </authorList>
    </citation>
    <scope>NUCLEOTIDE SEQUENCE [LARGE SCALE GENOMIC DNA]</scope>
    <source>
        <strain evidence="3 4">ATCC BAA-1881</strain>
    </source>
</reference>
<dbReference type="PANTHER" id="PTHR39430">
    <property type="entry name" value="MEMBRANE-ASSOCIATED PROTEASE-RELATED"/>
    <property type="match status" value="1"/>
</dbReference>
<keyword evidence="1" id="KW-0812">Transmembrane</keyword>
<feature type="transmembrane region" description="Helical" evidence="1">
    <location>
        <begin position="145"/>
        <end position="163"/>
    </location>
</feature>
<feature type="transmembrane region" description="Helical" evidence="1">
    <location>
        <begin position="232"/>
        <end position="251"/>
    </location>
</feature>
<dbReference type="AlphaFoldDB" id="A0A326U098"/>
<evidence type="ECO:0000313" key="3">
    <source>
        <dbReference type="EMBL" id="PZW22544.1"/>
    </source>
</evidence>
<comment type="caution">
    <text evidence="3">The sequence shown here is derived from an EMBL/GenBank/DDBJ whole genome shotgun (WGS) entry which is preliminary data.</text>
</comment>
<accession>A0A326U098</accession>
<sequence length="294" mass="33244">MPRVTENRLFRLLHLARRPTPWWLALILIILAIPLVQILGALLAGFVLYGLGVRSIGGIQRLTVPGSLFSLIASLFTFGLPLFLLWIWVRWYEKRPFWALGFEWRRGVWRKLLFGLLIGLVAALISGYAAYALGLVRVLGGLSQPFSAALLLAFLVQLLSYVIQSSAEEIEIRGWLFPLLGRHFGVLTGLLLQALVFLFIHSLNEALSPLYLLFTLVFGVFAGLYVLYEGSLWGICALHTMYNFVQFILFLEWMRLRPIADPNILDIVTIPVWLIGIVILGFLLSRRRPTLRGG</sequence>
<keyword evidence="1" id="KW-0472">Membrane</keyword>
<dbReference type="Pfam" id="PF02517">
    <property type="entry name" value="Rce1-like"/>
    <property type="match status" value="1"/>
</dbReference>
<proteinExistence type="predicted"/>
<dbReference type="GO" id="GO:0080120">
    <property type="term" value="P:CAAX-box protein maturation"/>
    <property type="evidence" value="ECO:0007669"/>
    <property type="project" value="UniProtKB-ARBA"/>
</dbReference>
<organism evidence="3 4">
    <name type="scientific">Thermosporothrix hazakensis</name>
    <dbReference type="NCBI Taxonomy" id="644383"/>
    <lineage>
        <taxon>Bacteria</taxon>
        <taxon>Bacillati</taxon>
        <taxon>Chloroflexota</taxon>
        <taxon>Ktedonobacteria</taxon>
        <taxon>Ktedonobacterales</taxon>
        <taxon>Thermosporotrichaceae</taxon>
        <taxon>Thermosporothrix</taxon>
    </lineage>
</organism>
<dbReference type="Proteomes" id="UP000248806">
    <property type="component" value="Unassembled WGS sequence"/>
</dbReference>
<feature type="transmembrane region" description="Helical" evidence="1">
    <location>
        <begin position="68"/>
        <end position="91"/>
    </location>
</feature>
<dbReference type="OrthoDB" id="324900at2"/>
<feature type="transmembrane region" description="Helical" evidence="1">
    <location>
        <begin position="21"/>
        <end position="48"/>
    </location>
</feature>
<feature type="transmembrane region" description="Helical" evidence="1">
    <location>
        <begin position="184"/>
        <end position="203"/>
    </location>
</feature>
<name>A0A326U098_THEHA</name>
<dbReference type="InterPro" id="IPR003675">
    <property type="entry name" value="Rce1/LyrA-like_dom"/>
</dbReference>
<feature type="domain" description="CAAX prenyl protease 2/Lysostaphin resistance protein A-like" evidence="2">
    <location>
        <begin position="154"/>
        <end position="245"/>
    </location>
</feature>
<keyword evidence="4" id="KW-1185">Reference proteome</keyword>
<gene>
    <name evidence="3" type="ORF">EI42_05329</name>
</gene>
<protein>
    <recommendedName>
        <fullName evidence="2">CAAX prenyl protease 2/Lysostaphin resistance protein A-like domain-containing protein</fullName>
    </recommendedName>
</protein>
<evidence type="ECO:0000259" key="2">
    <source>
        <dbReference type="Pfam" id="PF02517"/>
    </source>
</evidence>
<keyword evidence="1" id="KW-1133">Transmembrane helix</keyword>
<feature type="transmembrane region" description="Helical" evidence="1">
    <location>
        <begin position="263"/>
        <end position="284"/>
    </location>
</feature>
<evidence type="ECO:0000313" key="4">
    <source>
        <dbReference type="Proteomes" id="UP000248806"/>
    </source>
</evidence>
<feature type="transmembrane region" description="Helical" evidence="1">
    <location>
        <begin position="209"/>
        <end position="227"/>
    </location>
</feature>